<comment type="subcellular location">
    <subcellularLocation>
        <location evidence="1">Membrane</location>
        <topology evidence="1">Multi-pass membrane protein</topology>
    </subcellularLocation>
</comment>
<keyword evidence="3" id="KW-1133">Transmembrane helix</keyword>
<sequence>MLSLIVVMSSYWLVGFSASQKMFVFAVVVVEYICVESIVSFTSACATSLAMGNSLAGGVVGLLAVFNGWSANTSSTPGYIAWIQYPSPFYYGFQAIVVHLYDDTVAKQFALNTDWGDWGGLVIC</sequence>
<protein>
    <recommendedName>
        <fullName evidence="5">ABC-2 type transporter transmembrane domain-containing protein</fullName>
    </recommendedName>
</protein>
<dbReference type="RefSeq" id="XP_014159667.1">
    <property type="nucleotide sequence ID" value="XM_014304192.1"/>
</dbReference>
<feature type="domain" description="ABC-2 type transporter transmembrane" evidence="5">
    <location>
        <begin position="2"/>
        <end position="98"/>
    </location>
</feature>
<evidence type="ECO:0000259" key="5">
    <source>
        <dbReference type="Pfam" id="PF01061"/>
    </source>
</evidence>
<evidence type="ECO:0000313" key="7">
    <source>
        <dbReference type="Proteomes" id="UP000054560"/>
    </source>
</evidence>
<dbReference type="STRING" id="667725.A0A0L0G9T8"/>
<accession>A0A0L0G9T8</accession>
<name>A0A0L0G9T8_9EUKA</name>
<evidence type="ECO:0000256" key="1">
    <source>
        <dbReference type="ARBA" id="ARBA00004141"/>
    </source>
</evidence>
<keyword evidence="4" id="KW-0472">Membrane</keyword>
<dbReference type="GO" id="GO:0016020">
    <property type="term" value="C:membrane"/>
    <property type="evidence" value="ECO:0007669"/>
    <property type="project" value="UniProtKB-SubCell"/>
</dbReference>
<evidence type="ECO:0000256" key="2">
    <source>
        <dbReference type="ARBA" id="ARBA00022692"/>
    </source>
</evidence>
<keyword evidence="7" id="KW-1185">Reference proteome</keyword>
<keyword evidence="2" id="KW-0812">Transmembrane</keyword>
<dbReference type="InterPro" id="IPR013525">
    <property type="entry name" value="ABC2_TM"/>
</dbReference>
<proteinExistence type="predicted"/>
<evidence type="ECO:0000256" key="4">
    <source>
        <dbReference type="ARBA" id="ARBA00023136"/>
    </source>
</evidence>
<dbReference type="GeneID" id="25902573"/>
<evidence type="ECO:0000313" key="6">
    <source>
        <dbReference type="EMBL" id="KNC85765.1"/>
    </source>
</evidence>
<reference evidence="6 7" key="1">
    <citation type="submission" date="2011-02" db="EMBL/GenBank/DDBJ databases">
        <title>The Genome Sequence of Sphaeroforma arctica JP610.</title>
        <authorList>
            <consortium name="The Broad Institute Genome Sequencing Platform"/>
            <person name="Russ C."/>
            <person name="Cuomo C."/>
            <person name="Young S.K."/>
            <person name="Zeng Q."/>
            <person name="Gargeya S."/>
            <person name="Alvarado L."/>
            <person name="Berlin A."/>
            <person name="Chapman S.B."/>
            <person name="Chen Z."/>
            <person name="Freedman E."/>
            <person name="Gellesch M."/>
            <person name="Goldberg J."/>
            <person name="Griggs A."/>
            <person name="Gujja S."/>
            <person name="Heilman E."/>
            <person name="Heiman D."/>
            <person name="Howarth C."/>
            <person name="Mehta T."/>
            <person name="Neiman D."/>
            <person name="Pearson M."/>
            <person name="Roberts A."/>
            <person name="Saif S."/>
            <person name="Shea T."/>
            <person name="Shenoy N."/>
            <person name="Sisk P."/>
            <person name="Stolte C."/>
            <person name="Sykes S."/>
            <person name="White J."/>
            <person name="Yandava C."/>
            <person name="Burger G."/>
            <person name="Gray M.W."/>
            <person name="Holland P.W.H."/>
            <person name="King N."/>
            <person name="Lang F.B.F."/>
            <person name="Roger A.J."/>
            <person name="Ruiz-Trillo I."/>
            <person name="Haas B."/>
            <person name="Nusbaum C."/>
            <person name="Birren B."/>
        </authorList>
    </citation>
    <scope>NUCLEOTIDE SEQUENCE [LARGE SCALE GENOMIC DNA]</scope>
    <source>
        <strain evidence="6 7">JP610</strain>
    </source>
</reference>
<evidence type="ECO:0000256" key="3">
    <source>
        <dbReference type="ARBA" id="ARBA00022989"/>
    </source>
</evidence>
<dbReference type="EMBL" id="KQ241685">
    <property type="protein sequence ID" value="KNC85765.1"/>
    <property type="molecule type" value="Genomic_DNA"/>
</dbReference>
<gene>
    <name evidence="6" type="ORF">SARC_02069</name>
</gene>
<dbReference type="GO" id="GO:0140359">
    <property type="term" value="F:ABC-type transporter activity"/>
    <property type="evidence" value="ECO:0007669"/>
    <property type="project" value="InterPro"/>
</dbReference>
<organism evidence="6 7">
    <name type="scientific">Sphaeroforma arctica JP610</name>
    <dbReference type="NCBI Taxonomy" id="667725"/>
    <lineage>
        <taxon>Eukaryota</taxon>
        <taxon>Ichthyosporea</taxon>
        <taxon>Ichthyophonida</taxon>
        <taxon>Sphaeroforma</taxon>
    </lineage>
</organism>
<dbReference type="AlphaFoldDB" id="A0A0L0G9T8"/>
<dbReference type="Pfam" id="PF01061">
    <property type="entry name" value="ABC2_membrane"/>
    <property type="match status" value="1"/>
</dbReference>
<dbReference type="Proteomes" id="UP000054560">
    <property type="component" value="Unassembled WGS sequence"/>
</dbReference>